<evidence type="ECO:0000313" key="2">
    <source>
        <dbReference type="EMBL" id="KAK5984667.1"/>
    </source>
</evidence>
<keyword evidence="1" id="KW-1133">Transmembrane helix</keyword>
<feature type="transmembrane region" description="Helical" evidence="1">
    <location>
        <begin position="90"/>
        <end position="111"/>
    </location>
</feature>
<feature type="transmembrane region" description="Helical" evidence="1">
    <location>
        <begin position="48"/>
        <end position="69"/>
    </location>
</feature>
<name>A0AAN8FU58_TRICO</name>
<organism evidence="2 3">
    <name type="scientific">Trichostrongylus colubriformis</name>
    <name type="common">Black scour worm</name>
    <dbReference type="NCBI Taxonomy" id="6319"/>
    <lineage>
        <taxon>Eukaryota</taxon>
        <taxon>Metazoa</taxon>
        <taxon>Ecdysozoa</taxon>
        <taxon>Nematoda</taxon>
        <taxon>Chromadorea</taxon>
        <taxon>Rhabditida</taxon>
        <taxon>Rhabditina</taxon>
        <taxon>Rhabditomorpha</taxon>
        <taxon>Strongyloidea</taxon>
        <taxon>Trichostrongylidae</taxon>
        <taxon>Trichostrongylus</taxon>
    </lineage>
</organism>
<feature type="transmembrane region" description="Helical" evidence="1">
    <location>
        <begin position="131"/>
        <end position="153"/>
    </location>
</feature>
<evidence type="ECO:0000313" key="3">
    <source>
        <dbReference type="Proteomes" id="UP001331761"/>
    </source>
</evidence>
<keyword evidence="1" id="KW-0812">Transmembrane</keyword>
<gene>
    <name evidence="2" type="ORF">GCK32_017404</name>
</gene>
<dbReference type="Gene3D" id="1.20.1070.10">
    <property type="entry name" value="Rhodopsin 7-helix transmembrane proteins"/>
    <property type="match status" value="1"/>
</dbReference>
<dbReference type="EMBL" id="WIXE01002607">
    <property type="protein sequence ID" value="KAK5984667.1"/>
    <property type="molecule type" value="Genomic_DNA"/>
</dbReference>
<evidence type="ECO:0000256" key="1">
    <source>
        <dbReference type="SAM" id="Phobius"/>
    </source>
</evidence>
<protein>
    <submittedName>
        <fullName evidence="2">Uncharacterized protein</fullName>
    </submittedName>
</protein>
<accession>A0AAN8FU58</accession>
<proteinExistence type="predicted"/>
<keyword evidence="1" id="KW-0472">Membrane</keyword>
<dbReference type="AlphaFoldDB" id="A0AAN8FU58"/>
<keyword evidence="3" id="KW-1185">Reference proteome</keyword>
<reference evidence="2 3" key="1">
    <citation type="submission" date="2019-10" db="EMBL/GenBank/DDBJ databases">
        <title>Assembly and Annotation for the nematode Trichostrongylus colubriformis.</title>
        <authorList>
            <person name="Martin J."/>
        </authorList>
    </citation>
    <scope>NUCLEOTIDE SEQUENCE [LARGE SCALE GENOMIC DNA]</scope>
    <source>
        <strain evidence="2">G859</strain>
        <tissue evidence="2">Whole worm</tissue>
    </source>
</reference>
<comment type="caution">
    <text evidence="2">The sequence shown here is derived from an EMBL/GenBank/DDBJ whole genome shotgun (WGS) entry which is preliminary data.</text>
</comment>
<dbReference type="SUPFAM" id="SSF81321">
    <property type="entry name" value="Family A G protein-coupled receptor-like"/>
    <property type="match status" value="1"/>
</dbReference>
<dbReference type="InterPro" id="IPR019424">
    <property type="entry name" value="7TM_GPCR_Srsx"/>
</dbReference>
<dbReference type="Proteomes" id="UP001331761">
    <property type="component" value="Unassembled WGS sequence"/>
</dbReference>
<dbReference type="Pfam" id="PF10320">
    <property type="entry name" value="7TM_GPCR_Srsx"/>
    <property type="match status" value="1"/>
</dbReference>
<sequence>MSSSALSSSFYAIVIAFSMSVIVSSTCKLTYDFIAGLAGVQSKEFGCFSITIDLAISYFSALLLFLLGFDRFAAFSSPHLYDRLMKSRPLGCILIGLLVFSTVITLLIYKISGLGRSFDENAMNDYASDRISVQVSNYIFHALPIVSSVFYLLAYKSLRSKREDVVSQATKILLDKFERSMLNQGMWILIVYLLMRLDQLVSAFWDQGQGIPFNAQPLSLQNSHL</sequence>